<dbReference type="Gene3D" id="1.10.510.10">
    <property type="entry name" value="Transferase(Phosphotransferase) domain 1"/>
    <property type="match status" value="1"/>
</dbReference>
<evidence type="ECO:0000256" key="4">
    <source>
        <dbReference type="ARBA" id="ARBA00022777"/>
    </source>
</evidence>
<dbReference type="InterPro" id="IPR000719">
    <property type="entry name" value="Prot_kinase_dom"/>
</dbReference>
<evidence type="ECO:0000256" key="3">
    <source>
        <dbReference type="ARBA" id="ARBA00022741"/>
    </source>
</evidence>
<reference evidence="9" key="1">
    <citation type="submission" date="2025-08" db="UniProtKB">
        <authorList>
            <consortium name="Ensembl"/>
        </authorList>
    </citation>
    <scope>IDENTIFICATION</scope>
</reference>
<dbReference type="Gene3D" id="3.30.200.20">
    <property type="entry name" value="Phosphorylase Kinase, domain 1"/>
    <property type="match status" value="1"/>
</dbReference>
<keyword evidence="4" id="KW-0418">Kinase</keyword>
<dbReference type="GO" id="GO:0046332">
    <property type="term" value="F:SMAD binding"/>
    <property type="evidence" value="ECO:0007669"/>
    <property type="project" value="TreeGrafter"/>
</dbReference>
<feature type="domain" description="Protein kinase" evidence="8">
    <location>
        <begin position="8"/>
        <end position="264"/>
    </location>
</feature>
<dbReference type="GO" id="GO:0003713">
    <property type="term" value="F:transcription coactivator activity"/>
    <property type="evidence" value="ECO:0007669"/>
    <property type="project" value="TreeGrafter"/>
</dbReference>
<dbReference type="PROSITE" id="PS00108">
    <property type="entry name" value="PROTEIN_KINASE_ST"/>
    <property type="match status" value="1"/>
</dbReference>
<dbReference type="PANTHER" id="PTHR24058:SF53">
    <property type="entry name" value="HOMEODOMAIN-INTERACTING PROTEIN KINASE 2"/>
    <property type="match status" value="1"/>
</dbReference>
<evidence type="ECO:0000313" key="10">
    <source>
        <dbReference type="Proteomes" id="UP000261560"/>
    </source>
</evidence>
<sequence>LDQNQHIYRKVRCVGQGTFGTVVIYRQCPTSNQVAVKLSRERLALHEANILEKIKDADPDKNNLLKLVEHFSLQYEHCIVTEKLDQDILHYMCQQSRRPMTVSEIRPIAQQLLVALKALKSMGLVHADIKPNNVMFVDHANYPFKVKLIDFGLARNTYKLCKLSEIQNVGYRAPEVVFGLPKNESVDMWSLGCNLAFMYLFRDLFMVTSEYDYIANDRLNIDRWSCDSLELQDEKEFKSLLKQMLCVNSRKRITPEEALRHDFITMKHLSKCRFHPYGIGPWSGCRHTRLDAKILRSFTAVAWL</sequence>
<evidence type="ECO:0000256" key="6">
    <source>
        <dbReference type="PROSITE-ProRule" id="PRU10141"/>
    </source>
</evidence>
<keyword evidence="3 6" id="KW-0547">Nucleotide-binding</keyword>
<evidence type="ECO:0000313" key="9">
    <source>
        <dbReference type="Ensembl" id="ENSOMEP00000012405.1"/>
    </source>
</evidence>
<protein>
    <recommendedName>
        <fullName evidence="8">Protein kinase domain-containing protein</fullName>
    </recommendedName>
</protein>
<dbReference type="Proteomes" id="UP000261560">
    <property type="component" value="Unplaced"/>
</dbReference>
<dbReference type="Pfam" id="PF00069">
    <property type="entry name" value="Pkinase"/>
    <property type="match status" value="1"/>
</dbReference>
<dbReference type="GO" id="GO:0042771">
    <property type="term" value="P:intrinsic apoptotic signaling pathway in response to DNA damage by p53 class mediator"/>
    <property type="evidence" value="ECO:0007669"/>
    <property type="project" value="TreeGrafter"/>
</dbReference>
<dbReference type="GO" id="GO:0016605">
    <property type="term" value="C:PML body"/>
    <property type="evidence" value="ECO:0007669"/>
    <property type="project" value="TreeGrafter"/>
</dbReference>
<proteinExistence type="inferred from homology"/>
<evidence type="ECO:0000256" key="7">
    <source>
        <dbReference type="RuleBase" id="RU000304"/>
    </source>
</evidence>
<dbReference type="GO" id="GO:0005737">
    <property type="term" value="C:cytoplasm"/>
    <property type="evidence" value="ECO:0007669"/>
    <property type="project" value="TreeGrafter"/>
</dbReference>
<dbReference type="InterPro" id="IPR017441">
    <property type="entry name" value="Protein_kinase_ATP_BS"/>
</dbReference>
<dbReference type="PROSITE" id="PS00107">
    <property type="entry name" value="PROTEIN_KINASE_ATP"/>
    <property type="match status" value="1"/>
</dbReference>
<dbReference type="GeneTree" id="ENSGT00940000164472"/>
<dbReference type="GO" id="GO:0045944">
    <property type="term" value="P:positive regulation of transcription by RNA polymerase II"/>
    <property type="evidence" value="ECO:0007669"/>
    <property type="project" value="TreeGrafter"/>
</dbReference>
<dbReference type="AlphaFoldDB" id="A0A3B3C3K9"/>
<comment type="similarity">
    <text evidence="7">Belongs to the protein kinase superfamily.</text>
</comment>
<dbReference type="PANTHER" id="PTHR24058">
    <property type="entry name" value="DUAL SPECIFICITY PROTEIN KINASE"/>
    <property type="match status" value="1"/>
</dbReference>
<evidence type="ECO:0000256" key="5">
    <source>
        <dbReference type="ARBA" id="ARBA00022840"/>
    </source>
</evidence>
<evidence type="ECO:0000259" key="8">
    <source>
        <dbReference type="PROSITE" id="PS50011"/>
    </source>
</evidence>
<dbReference type="OMA" id="HEMPLRT"/>
<accession>A0A3B3C3K9</accession>
<evidence type="ECO:0000256" key="1">
    <source>
        <dbReference type="ARBA" id="ARBA00022527"/>
    </source>
</evidence>
<dbReference type="SMART" id="SM00220">
    <property type="entry name" value="S_TKc"/>
    <property type="match status" value="1"/>
</dbReference>
<keyword evidence="5 6" id="KW-0067">ATP-binding</keyword>
<dbReference type="InterPro" id="IPR008271">
    <property type="entry name" value="Ser/Thr_kinase_AS"/>
</dbReference>
<dbReference type="GO" id="GO:0003714">
    <property type="term" value="F:transcription corepressor activity"/>
    <property type="evidence" value="ECO:0007669"/>
    <property type="project" value="TreeGrafter"/>
</dbReference>
<dbReference type="InterPro" id="IPR050494">
    <property type="entry name" value="Ser_Thr_dual-spec_kinase"/>
</dbReference>
<dbReference type="InterPro" id="IPR011009">
    <property type="entry name" value="Kinase-like_dom_sf"/>
</dbReference>
<evidence type="ECO:0000256" key="2">
    <source>
        <dbReference type="ARBA" id="ARBA00022679"/>
    </source>
</evidence>
<dbReference type="GO" id="GO:0007224">
    <property type="term" value="P:smoothened signaling pathway"/>
    <property type="evidence" value="ECO:0007669"/>
    <property type="project" value="TreeGrafter"/>
</dbReference>
<keyword evidence="1 7" id="KW-0723">Serine/threonine-protein kinase</keyword>
<name>A0A3B3C3K9_ORYME</name>
<dbReference type="GO" id="GO:0005524">
    <property type="term" value="F:ATP binding"/>
    <property type="evidence" value="ECO:0007669"/>
    <property type="project" value="UniProtKB-UniRule"/>
</dbReference>
<feature type="binding site" evidence="6">
    <location>
        <position position="37"/>
    </location>
    <ligand>
        <name>ATP</name>
        <dbReference type="ChEBI" id="CHEBI:30616"/>
    </ligand>
</feature>
<dbReference type="PROSITE" id="PS50011">
    <property type="entry name" value="PROTEIN_KINASE_DOM"/>
    <property type="match status" value="1"/>
</dbReference>
<keyword evidence="10" id="KW-1185">Reference proteome</keyword>
<dbReference type="GO" id="GO:0004674">
    <property type="term" value="F:protein serine/threonine kinase activity"/>
    <property type="evidence" value="ECO:0007669"/>
    <property type="project" value="UniProtKB-KW"/>
</dbReference>
<dbReference type="SUPFAM" id="SSF56112">
    <property type="entry name" value="Protein kinase-like (PK-like)"/>
    <property type="match status" value="1"/>
</dbReference>
<dbReference type="Ensembl" id="ENSOMET00000019765.1">
    <property type="protein sequence ID" value="ENSOMEP00000012405.1"/>
    <property type="gene ID" value="ENSOMEG00000013812.1"/>
</dbReference>
<organism evidence="9 10">
    <name type="scientific">Oryzias melastigma</name>
    <name type="common">Marine medaka</name>
    <dbReference type="NCBI Taxonomy" id="30732"/>
    <lineage>
        <taxon>Eukaryota</taxon>
        <taxon>Metazoa</taxon>
        <taxon>Chordata</taxon>
        <taxon>Craniata</taxon>
        <taxon>Vertebrata</taxon>
        <taxon>Euteleostomi</taxon>
        <taxon>Actinopterygii</taxon>
        <taxon>Neopterygii</taxon>
        <taxon>Teleostei</taxon>
        <taxon>Neoteleostei</taxon>
        <taxon>Acanthomorphata</taxon>
        <taxon>Ovalentaria</taxon>
        <taxon>Atherinomorphae</taxon>
        <taxon>Beloniformes</taxon>
        <taxon>Adrianichthyidae</taxon>
        <taxon>Oryziinae</taxon>
        <taxon>Oryzias</taxon>
    </lineage>
</organism>
<reference evidence="9" key="2">
    <citation type="submission" date="2025-09" db="UniProtKB">
        <authorList>
            <consortium name="Ensembl"/>
        </authorList>
    </citation>
    <scope>IDENTIFICATION</scope>
</reference>
<keyword evidence="2" id="KW-0808">Transferase</keyword>
<dbReference type="GO" id="GO:0004713">
    <property type="term" value="F:protein tyrosine kinase activity"/>
    <property type="evidence" value="ECO:0007669"/>
    <property type="project" value="TreeGrafter"/>
</dbReference>